<evidence type="ECO:0000259" key="3">
    <source>
        <dbReference type="Pfam" id="PF12000"/>
    </source>
</evidence>
<feature type="domain" description="Glycosyl transferase family 1" evidence="2">
    <location>
        <begin position="209"/>
        <end position="370"/>
    </location>
</feature>
<dbReference type="Gene3D" id="3.40.50.2000">
    <property type="entry name" value="Glycogen Phosphorylase B"/>
    <property type="match status" value="2"/>
</dbReference>
<gene>
    <name evidence="4" type="ORF">CU100_22900</name>
</gene>
<protein>
    <submittedName>
        <fullName evidence="4">Glycosyl transferase</fullName>
    </submittedName>
</protein>
<dbReference type="RefSeq" id="WP_106718935.1">
    <property type="nucleotide sequence ID" value="NZ_JACHXT010000005.1"/>
</dbReference>
<evidence type="ECO:0000256" key="1">
    <source>
        <dbReference type="ARBA" id="ARBA00022679"/>
    </source>
</evidence>
<comment type="caution">
    <text evidence="4">The sequence shown here is derived from an EMBL/GenBank/DDBJ whole genome shotgun (WGS) entry which is preliminary data.</text>
</comment>
<proteinExistence type="predicted"/>
<dbReference type="Pfam" id="PF12000">
    <property type="entry name" value="Glyco_trans_4_3"/>
    <property type="match status" value="1"/>
</dbReference>
<evidence type="ECO:0000313" key="4">
    <source>
        <dbReference type="EMBL" id="PSH55492.1"/>
    </source>
</evidence>
<keyword evidence="5" id="KW-1185">Reference proteome</keyword>
<dbReference type="PANTHER" id="PTHR46401:SF2">
    <property type="entry name" value="GLYCOSYLTRANSFERASE WBBK-RELATED"/>
    <property type="match status" value="1"/>
</dbReference>
<dbReference type="AlphaFoldDB" id="A0A2P7AMQ4"/>
<dbReference type="InterPro" id="IPR022623">
    <property type="entry name" value="Glyco_trans_4"/>
</dbReference>
<dbReference type="EMBL" id="PGGN01000005">
    <property type="protein sequence ID" value="PSH55492.1"/>
    <property type="molecule type" value="Genomic_DNA"/>
</dbReference>
<evidence type="ECO:0000259" key="2">
    <source>
        <dbReference type="Pfam" id="PF00534"/>
    </source>
</evidence>
<dbReference type="SUPFAM" id="SSF53756">
    <property type="entry name" value="UDP-Glycosyltransferase/glycogen phosphorylase"/>
    <property type="match status" value="1"/>
</dbReference>
<keyword evidence="1 4" id="KW-0808">Transferase</keyword>
<dbReference type="Pfam" id="PF00534">
    <property type="entry name" value="Glycos_transf_1"/>
    <property type="match status" value="1"/>
</dbReference>
<dbReference type="CDD" id="cd03818">
    <property type="entry name" value="GT4_ExpC-like"/>
    <property type="match status" value="1"/>
</dbReference>
<reference evidence="5" key="1">
    <citation type="submission" date="2017-11" db="EMBL/GenBank/DDBJ databases">
        <authorList>
            <person name="Kuznetsova I."/>
            <person name="Sazanova A."/>
            <person name="Chirak E."/>
            <person name="Safronova V."/>
            <person name="Willems A."/>
        </authorList>
    </citation>
    <scope>NUCLEOTIDE SEQUENCE [LARGE SCALE GENOMIC DNA]</scope>
    <source>
        <strain evidence="5">PEPV15</strain>
    </source>
</reference>
<sequence length="406" mass="44674">MHVAFVHRRGFGQFAALAEHLAANGHDVSLVCETVDRRIPSVRVILHRVEPGPRAHTTMARHLGIPDHHVRIGHRVAETFDAMVRHGQRPDIVIGHIGWGSMMFVKDVLPQVPAIGYCEFFYKAEGADVGFAPEDIPDLETRKRLRLRNVAQLLSLEAIDGGISPTRWQKSLYPPSAQSRIAVCHEGVDTQRFRPDRNASLKLPDGRVLKAGDPPIITFVARDLEPYRGFPQALAAAAKVIHENRDALFVFVGGEGVSYGTAPPGGGSWKEALLPTLDIPPDRILFPGAISHDLLRQLYQISAAHIYLTYPFVLSWSVIEAMSCGALIIGSDTAPVQEIIRSGTNGLLVPFFDSDALAETILRVLRSPDDFLPLRIAARKTVETRFRLADCLARQKALINSVVKAA</sequence>
<dbReference type="Proteomes" id="UP000241158">
    <property type="component" value="Unassembled WGS sequence"/>
</dbReference>
<dbReference type="GO" id="GO:0016757">
    <property type="term" value="F:glycosyltransferase activity"/>
    <property type="evidence" value="ECO:0007669"/>
    <property type="project" value="InterPro"/>
</dbReference>
<evidence type="ECO:0000313" key="5">
    <source>
        <dbReference type="Proteomes" id="UP000241158"/>
    </source>
</evidence>
<dbReference type="PANTHER" id="PTHR46401">
    <property type="entry name" value="GLYCOSYLTRANSFERASE WBBK-RELATED"/>
    <property type="match status" value="1"/>
</dbReference>
<dbReference type="OrthoDB" id="9793726at2"/>
<feature type="domain" description="Glycosyl transferase family 4" evidence="3">
    <location>
        <begin position="25"/>
        <end position="193"/>
    </location>
</feature>
<dbReference type="GO" id="GO:0009103">
    <property type="term" value="P:lipopolysaccharide biosynthetic process"/>
    <property type="evidence" value="ECO:0007669"/>
    <property type="project" value="TreeGrafter"/>
</dbReference>
<dbReference type="InterPro" id="IPR001296">
    <property type="entry name" value="Glyco_trans_1"/>
</dbReference>
<organism evidence="4 5">
    <name type="scientific">Phyllobacterium endophyticum</name>
    <dbReference type="NCBI Taxonomy" id="1149773"/>
    <lineage>
        <taxon>Bacteria</taxon>
        <taxon>Pseudomonadati</taxon>
        <taxon>Pseudomonadota</taxon>
        <taxon>Alphaproteobacteria</taxon>
        <taxon>Hyphomicrobiales</taxon>
        <taxon>Phyllobacteriaceae</taxon>
        <taxon>Phyllobacterium</taxon>
    </lineage>
</organism>
<accession>A0A2P7AMQ4</accession>
<name>A0A2P7AMQ4_9HYPH</name>